<feature type="domain" description="ABC-type transport auxiliary lipoprotein component" evidence="2">
    <location>
        <begin position="30"/>
        <end position="190"/>
    </location>
</feature>
<organism evidence="3 4">
    <name type="scientific">Luteibacter pinisoli</name>
    <dbReference type="NCBI Taxonomy" id="2589080"/>
    <lineage>
        <taxon>Bacteria</taxon>
        <taxon>Pseudomonadati</taxon>
        <taxon>Pseudomonadota</taxon>
        <taxon>Gammaproteobacteria</taxon>
        <taxon>Lysobacterales</taxon>
        <taxon>Rhodanobacteraceae</taxon>
        <taxon>Luteibacter</taxon>
    </lineage>
</organism>
<name>A0A4Y5Z1H1_9GAMM</name>
<evidence type="ECO:0000256" key="1">
    <source>
        <dbReference type="SAM" id="SignalP"/>
    </source>
</evidence>
<evidence type="ECO:0000313" key="4">
    <source>
        <dbReference type="Proteomes" id="UP000316093"/>
    </source>
</evidence>
<gene>
    <name evidence="3" type="ORF">FIV34_04450</name>
</gene>
<sequence>MSRARFALPFAFMALAGCSILPKAEQPSVYTLPAAPGARPRAATPVPWALRVATPNAARALDNARIAVVPANNTISVYSGARWSDSSPHLFRDRLADAFRDSGRITGLSTDDSNLAADYELGGNLADFQTEYADGKPEVVIRFDAMLANSRKHQIVASQRFEVREPVDGKEVPQVVQAFGRAMDKLSRDVVTWTYDAAH</sequence>
<dbReference type="Gene3D" id="3.40.50.10610">
    <property type="entry name" value="ABC-type transport auxiliary lipoprotein component"/>
    <property type="match status" value="1"/>
</dbReference>
<keyword evidence="4" id="KW-1185">Reference proteome</keyword>
<dbReference type="OrthoDB" id="5795476at2"/>
<dbReference type="AlphaFoldDB" id="A0A4Y5Z1H1"/>
<keyword evidence="1" id="KW-0732">Signal</keyword>
<dbReference type="PROSITE" id="PS51257">
    <property type="entry name" value="PROKAR_LIPOPROTEIN"/>
    <property type="match status" value="1"/>
</dbReference>
<dbReference type="Proteomes" id="UP000316093">
    <property type="component" value="Chromosome"/>
</dbReference>
<dbReference type="EMBL" id="CP041046">
    <property type="protein sequence ID" value="QDE38505.1"/>
    <property type="molecule type" value="Genomic_DNA"/>
</dbReference>
<evidence type="ECO:0000313" key="3">
    <source>
        <dbReference type="EMBL" id="QDE38505.1"/>
    </source>
</evidence>
<dbReference type="Pfam" id="PF03886">
    <property type="entry name" value="ABC_trans_aux"/>
    <property type="match status" value="1"/>
</dbReference>
<protein>
    <submittedName>
        <fullName evidence="3">ABC transporter</fullName>
    </submittedName>
</protein>
<dbReference type="InterPro" id="IPR005586">
    <property type="entry name" value="ABC_trans_aux"/>
</dbReference>
<feature type="chain" id="PRO_5021421988" evidence="1">
    <location>
        <begin position="17"/>
        <end position="199"/>
    </location>
</feature>
<reference evidence="3 4" key="1">
    <citation type="submission" date="2019-06" db="EMBL/GenBank/DDBJ databases">
        <title>A complete genome sequence for Luteibacter pinisoli MAH-14.</title>
        <authorList>
            <person name="Baltrus D.A."/>
        </authorList>
    </citation>
    <scope>NUCLEOTIDE SEQUENCE [LARGE SCALE GENOMIC DNA]</scope>
    <source>
        <strain evidence="3 4">MAH-14</strain>
    </source>
</reference>
<proteinExistence type="predicted"/>
<evidence type="ECO:0000259" key="2">
    <source>
        <dbReference type="Pfam" id="PF03886"/>
    </source>
</evidence>
<dbReference type="SUPFAM" id="SSF159594">
    <property type="entry name" value="XCC0632-like"/>
    <property type="match status" value="1"/>
</dbReference>
<dbReference type="KEGG" id="lpy:FIV34_04450"/>
<feature type="signal peptide" evidence="1">
    <location>
        <begin position="1"/>
        <end position="16"/>
    </location>
</feature>
<accession>A0A4Y5Z1H1</accession>
<dbReference type="RefSeq" id="WP_139980076.1">
    <property type="nucleotide sequence ID" value="NZ_CP041046.1"/>
</dbReference>